<keyword evidence="3" id="KW-0255">Endonuclease</keyword>
<dbReference type="Proteomes" id="UP000004295">
    <property type="component" value="Unassembled WGS sequence"/>
</dbReference>
<dbReference type="STRING" id="553175.POREN0001_0162"/>
<organism evidence="7 8">
    <name type="scientific">Porphyromonas endodontalis (strain ATCC 35406 / DSM 24491 / JCM 8526 / CCUG 16442 / BCRC 14492 / NCTC 13058 / HG 370)</name>
    <name type="common">Bacteroides endodontalis</name>
    <dbReference type="NCBI Taxonomy" id="553175"/>
    <lineage>
        <taxon>Bacteria</taxon>
        <taxon>Pseudomonadati</taxon>
        <taxon>Bacteroidota</taxon>
        <taxon>Bacteroidia</taxon>
        <taxon>Bacteroidales</taxon>
        <taxon>Porphyromonadaceae</taxon>
        <taxon>Porphyromonas</taxon>
    </lineage>
</organism>
<sequence length="48" mass="5593">MKLKDLKIEASCILDQTEDSVIIFSSRQRQRLEREILGKEKAAIDNFL</sequence>
<dbReference type="InterPro" id="IPR021127">
    <property type="entry name" value="CRISPR_associated_Cas2"/>
</dbReference>
<dbReference type="GO" id="GO:0004521">
    <property type="term" value="F:RNA endonuclease activity"/>
    <property type="evidence" value="ECO:0007669"/>
    <property type="project" value="InterPro"/>
</dbReference>
<proteinExistence type="predicted"/>
<dbReference type="GO" id="GO:0043571">
    <property type="term" value="P:maintenance of CRISPR repeat elements"/>
    <property type="evidence" value="ECO:0007669"/>
    <property type="project" value="InterPro"/>
</dbReference>
<accession>C3JAC6</accession>
<evidence type="ECO:0000256" key="4">
    <source>
        <dbReference type="ARBA" id="ARBA00022801"/>
    </source>
</evidence>
<evidence type="ECO:0000256" key="1">
    <source>
        <dbReference type="ARBA" id="ARBA00022722"/>
    </source>
</evidence>
<evidence type="ECO:0000313" key="7">
    <source>
        <dbReference type="EMBL" id="EEN82800.1"/>
    </source>
</evidence>
<protein>
    <submittedName>
        <fullName evidence="7">CRISPR-associated protein Cas2 family protein</fullName>
    </submittedName>
</protein>
<evidence type="ECO:0000256" key="5">
    <source>
        <dbReference type="ARBA" id="ARBA00022842"/>
    </source>
</evidence>
<evidence type="ECO:0000256" key="2">
    <source>
        <dbReference type="ARBA" id="ARBA00022723"/>
    </source>
</evidence>
<evidence type="ECO:0000313" key="8">
    <source>
        <dbReference type="Proteomes" id="UP000004295"/>
    </source>
</evidence>
<dbReference type="AlphaFoldDB" id="C3JAC6"/>
<comment type="caution">
    <text evidence="7">The sequence shown here is derived from an EMBL/GenBank/DDBJ whole genome shotgun (WGS) entry which is preliminary data.</text>
</comment>
<keyword evidence="8" id="KW-1185">Reference proteome</keyword>
<keyword evidence="5" id="KW-0460">Magnesium</keyword>
<keyword evidence="4" id="KW-0378">Hydrolase</keyword>
<keyword evidence="2" id="KW-0479">Metal-binding</keyword>
<dbReference type="EMBL" id="ACNN01000020">
    <property type="protein sequence ID" value="EEN82800.1"/>
    <property type="molecule type" value="Genomic_DNA"/>
</dbReference>
<gene>
    <name evidence="7" type="ORF">POREN0001_0162</name>
</gene>
<evidence type="ECO:0000256" key="6">
    <source>
        <dbReference type="ARBA" id="ARBA00023118"/>
    </source>
</evidence>
<keyword evidence="1" id="KW-0540">Nuclease</keyword>
<keyword evidence="6" id="KW-0051">Antiviral defense</keyword>
<reference evidence="7 8" key="1">
    <citation type="submission" date="2009-04" db="EMBL/GenBank/DDBJ databases">
        <authorList>
            <person name="Sebastian Y."/>
            <person name="Madupu R."/>
            <person name="Durkin A.S."/>
            <person name="Torralba M."/>
            <person name="Methe B."/>
            <person name="Sutton G.G."/>
            <person name="Strausberg R.L."/>
            <person name="Nelson K.E."/>
        </authorList>
    </citation>
    <scope>NUCLEOTIDE SEQUENCE [LARGE SCALE GENOMIC DNA]</scope>
    <source>
        <strain evidence="8">ATCC 35406 / BCRC 14492 / JCM 8526 / NCTC 13058 / HG 370</strain>
    </source>
</reference>
<name>C3JAC6_POREA</name>
<dbReference type="eggNOG" id="COG1343">
    <property type="taxonomic scope" value="Bacteria"/>
</dbReference>
<dbReference type="CDD" id="cd09725">
    <property type="entry name" value="Cas2_I_II_III"/>
    <property type="match status" value="1"/>
</dbReference>
<evidence type="ECO:0000256" key="3">
    <source>
        <dbReference type="ARBA" id="ARBA00022759"/>
    </source>
</evidence>